<evidence type="ECO:0000256" key="2">
    <source>
        <dbReference type="SAM" id="Phobius"/>
    </source>
</evidence>
<reference evidence="4" key="1">
    <citation type="submission" date="2018-12" db="EMBL/GenBank/DDBJ databases">
        <title>Tengunoibacter tsumagoiensis gen. nov., sp. nov., Dictyobacter kobayashii sp. nov., D. alpinus sp. nov., and D. joshuensis sp. nov. and description of Dictyobacteraceae fam. nov. within the order Ktedonobacterales isolated from Tengu-no-mugimeshi.</title>
        <authorList>
            <person name="Wang C.M."/>
            <person name="Zheng Y."/>
            <person name="Sakai Y."/>
            <person name="Toyoda A."/>
            <person name="Minakuchi Y."/>
            <person name="Abe K."/>
            <person name="Yokota A."/>
            <person name="Yabe S."/>
        </authorList>
    </citation>
    <scope>NUCLEOTIDE SEQUENCE [LARGE SCALE GENOMIC DNA]</scope>
    <source>
        <strain evidence="4">Uno16</strain>
    </source>
</reference>
<dbReference type="OrthoDB" id="161199at2"/>
<keyword evidence="2" id="KW-1133">Transmembrane helix</keyword>
<proteinExistence type="predicted"/>
<keyword evidence="2" id="KW-0472">Membrane</keyword>
<keyword evidence="4" id="KW-1185">Reference proteome</keyword>
<dbReference type="Proteomes" id="UP000287171">
    <property type="component" value="Unassembled WGS sequence"/>
</dbReference>
<protein>
    <submittedName>
        <fullName evidence="3">Uncharacterized protein</fullName>
    </submittedName>
</protein>
<comment type="caution">
    <text evidence="3">The sequence shown here is derived from an EMBL/GenBank/DDBJ whole genome shotgun (WGS) entry which is preliminary data.</text>
</comment>
<evidence type="ECO:0000313" key="3">
    <source>
        <dbReference type="EMBL" id="GCE29980.1"/>
    </source>
</evidence>
<dbReference type="RefSeq" id="WP_126630155.1">
    <property type="nucleotide sequence ID" value="NZ_BIFT01000002.1"/>
</dbReference>
<dbReference type="EMBL" id="BIFT01000002">
    <property type="protein sequence ID" value="GCE29980.1"/>
    <property type="molecule type" value="Genomic_DNA"/>
</dbReference>
<keyword evidence="2" id="KW-0812">Transmembrane</keyword>
<accession>A0A402BFC8</accession>
<evidence type="ECO:0000313" key="4">
    <source>
        <dbReference type="Proteomes" id="UP000287171"/>
    </source>
</evidence>
<feature type="transmembrane region" description="Helical" evidence="2">
    <location>
        <begin position="60"/>
        <end position="81"/>
    </location>
</feature>
<dbReference type="AlphaFoldDB" id="A0A402BFC8"/>
<gene>
    <name evidence="3" type="ORF">KDA_54640</name>
</gene>
<sequence>MSSTLGLTPRSALRHRPISSSHSSDIPTWVRSSTALVSRKTRRSRHLPGTTLLMRYGQQFPSASLASLVVGGMTIMLLLLLMGQSVVSWITVVHNDWQYGRPRTFQMDAFVGHEQTHEPSHFIVLNVRGQIEVIEMPGNDASKVRLLLGPRLSGPSADLVPARIRFVPSSQASFPDMRLDVGQTSILFHNQHGIFQAET</sequence>
<organism evidence="3 4">
    <name type="scientific">Dictyobacter alpinus</name>
    <dbReference type="NCBI Taxonomy" id="2014873"/>
    <lineage>
        <taxon>Bacteria</taxon>
        <taxon>Bacillati</taxon>
        <taxon>Chloroflexota</taxon>
        <taxon>Ktedonobacteria</taxon>
        <taxon>Ktedonobacterales</taxon>
        <taxon>Dictyobacteraceae</taxon>
        <taxon>Dictyobacter</taxon>
    </lineage>
</organism>
<name>A0A402BFC8_9CHLR</name>
<feature type="region of interest" description="Disordered" evidence="1">
    <location>
        <begin position="1"/>
        <end position="26"/>
    </location>
</feature>
<evidence type="ECO:0000256" key="1">
    <source>
        <dbReference type="SAM" id="MobiDB-lite"/>
    </source>
</evidence>